<dbReference type="GO" id="GO:0002100">
    <property type="term" value="P:tRNA wobble adenosine to inosine editing"/>
    <property type="evidence" value="ECO:0007669"/>
    <property type="project" value="TreeGrafter"/>
</dbReference>
<dbReference type="GO" id="GO:0052717">
    <property type="term" value="F:tRNA-specific adenosine-34 deaminase activity"/>
    <property type="evidence" value="ECO:0007669"/>
    <property type="project" value="TreeGrafter"/>
</dbReference>
<evidence type="ECO:0000256" key="1">
    <source>
        <dbReference type="ARBA" id="ARBA00022723"/>
    </source>
</evidence>
<keyword evidence="2" id="KW-0862">Zinc</keyword>
<protein>
    <submittedName>
        <fullName evidence="4">Nucleoside deaminase</fullName>
    </submittedName>
</protein>
<dbReference type="EMBL" id="JADKPO010000052">
    <property type="protein sequence ID" value="MBF4770462.1"/>
    <property type="molecule type" value="Genomic_DNA"/>
</dbReference>
<dbReference type="PANTHER" id="PTHR11079:SF202">
    <property type="entry name" value="TRNA-SPECIFIC ADENOSINE DEAMINASE"/>
    <property type="match status" value="1"/>
</dbReference>
<organism evidence="4 5">
    <name type="scientific">Nocardioides agariphilus</name>
    <dbReference type="NCBI Taxonomy" id="433664"/>
    <lineage>
        <taxon>Bacteria</taxon>
        <taxon>Bacillati</taxon>
        <taxon>Actinomycetota</taxon>
        <taxon>Actinomycetes</taxon>
        <taxon>Propionibacteriales</taxon>
        <taxon>Nocardioidaceae</taxon>
        <taxon>Nocardioides</taxon>
    </lineage>
</organism>
<dbReference type="Gene3D" id="3.40.140.10">
    <property type="entry name" value="Cytidine Deaminase, domain 2"/>
    <property type="match status" value="1"/>
</dbReference>
<dbReference type="CDD" id="cd01285">
    <property type="entry name" value="nucleoside_deaminase"/>
    <property type="match status" value="1"/>
</dbReference>
<dbReference type="InterPro" id="IPR002125">
    <property type="entry name" value="CMP_dCMP_dom"/>
</dbReference>
<dbReference type="InterPro" id="IPR016192">
    <property type="entry name" value="APOBEC/CMP_deaminase_Zn-bd"/>
</dbReference>
<sequence length="172" mass="18789">MDLDQRQHEAVGHAEQVPTDDDLDRLRRAIAVSQYARDHGNHPFGAVLVSPGGDIVLEAENTVVTEHDVTNHAETNLVRLASRTIDDDLRHHTLVTSCEPCPMCAGAIFWAGIGRVVYGLSQERLHEVAGSDPDTSLMHACRLVFAAGGRRTDVVGPLLEDEAAVAHHDFWS</sequence>
<reference evidence="4" key="1">
    <citation type="submission" date="2020-11" db="EMBL/GenBank/DDBJ databases">
        <title>Nocardioides cynanchi sp. nov., isolated from soil of rhizosphere of Cynanchum wilfordii.</title>
        <authorList>
            <person name="Lee J.-S."/>
            <person name="Suh M.K."/>
            <person name="Kim J.-S."/>
        </authorList>
    </citation>
    <scope>NUCLEOTIDE SEQUENCE</scope>
    <source>
        <strain evidence="4">KCTC 19276</strain>
    </source>
</reference>
<name>A0A930VPK0_9ACTN</name>
<evidence type="ECO:0000259" key="3">
    <source>
        <dbReference type="PROSITE" id="PS51747"/>
    </source>
</evidence>
<dbReference type="FunFam" id="3.40.140.10:FF:000051">
    <property type="entry name" value="Nucleoside deaminase"/>
    <property type="match status" value="1"/>
</dbReference>
<evidence type="ECO:0000256" key="2">
    <source>
        <dbReference type="ARBA" id="ARBA00022833"/>
    </source>
</evidence>
<comment type="caution">
    <text evidence="4">The sequence shown here is derived from an EMBL/GenBank/DDBJ whole genome shotgun (WGS) entry which is preliminary data.</text>
</comment>
<feature type="domain" description="CMP/dCMP-type deaminase" evidence="3">
    <location>
        <begin position="20"/>
        <end position="132"/>
    </location>
</feature>
<evidence type="ECO:0000313" key="5">
    <source>
        <dbReference type="Proteomes" id="UP000660668"/>
    </source>
</evidence>
<dbReference type="PROSITE" id="PS00903">
    <property type="entry name" value="CYT_DCMP_DEAMINASES_1"/>
    <property type="match status" value="1"/>
</dbReference>
<keyword evidence="1" id="KW-0479">Metal-binding</keyword>
<proteinExistence type="predicted"/>
<dbReference type="Pfam" id="PF00383">
    <property type="entry name" value="dCMP_cyt_deam_1"/>
    <property type="match status" value="1"/>
</dbReference>
<dbReference type="SUPFAM" id="SSF53927">
    <property type="entry name" value="Cytidine deaminase-like"/>
    <property type="match status" value="1"/>
</dbReference>
<gene>
    <name evidence="4" type="ORF">ISU10_22035</name>
</gene>
<dbReference type="AlphaFoldDB" id="A0A930VPK0"/>
<keyword evidence="5" id="KW-1185">Reference proteome</keyword>
<dbReference type="InterPro" id="IPR016193">
    <property type="entry name" value="Cytidine_deaminase-like"/>
</dbReference>
<dbReference type="Proteomes" id="UP000660668">
    <property type="component" value="Unassembled WGS sequence"/>
</dbReference>
<accession>A0A930VPK0</accession>
<dbReference type="GO" id="GO:0008270">
    <property type="term" value="F:zinc ion binding"/>
    <property type="evidence" value="ECO:0007669"/>
    <property type="project" value="InterPro"/>
</dbReference>
<evidence type="ECO:0000313" key="4">
    <source>
        <dbReference type="EMBL" id="MBF4770462.1"/>
    </source>
</evidence>
<dbReference type="PANTHER" id="PTHR11079">
    <property type="entry name" value="CYTOSINE DEAMINASE FAMILY MEMBER"/>
    <property type="match status" value="1"/>
</dbReference>
<dbReference type="PROSITE" id="PS51747">
    <property type="entry name" value="CYT_DCMP_DEAMINASES_2"/>
    <property type="match status" value="1"/>
</dbReference>